<proteinExistence type="predicted"/>
<dbReference type="PANTHER" id="PTHR12589:SF7">
    <property type="entry name" value="6-PYRUVOYL TETRAHYDROBIOPTERIN SYNTHASE"/>
    <property type="match status" value="1"/>
</dbReference>
<evidence type="ECO:0000256" key="2">
    <source>
        <dbReference type="ARBA" id="ARBA00022723"/>
    </source>
</evidence>
<keyword evidence="3" id="KW-0862">Zinc</keyword>
<reference evidence="5" key="1">
    <citation type="submission" date="2018-05" db="EMBL/GenBank/DDBJ databases">
        <authorList>
            <person name="Lanie J.A."/>
            <person name="Ng W.-L."/>
            <person name="Kazmierczak K.M."/>
            <person name="Andrzejewski T.M."/>
            <person name="Davidsen T.M."/>
            <person name="Wayne K.J."/>
            <person name="Tettelin H."/>
            <person name="Glass J.I."/>
            <person name="Rusch D."/>
            <person name="Podicherti R."/>
            <person name="Tsui H.-C.T."/>
            <person name="Winkler M.E."/>
        </authorList>
    </citation>
    <scope>NUCLEOTIDE SEQUENCE</scope>
</reference>
<evidence type="ECO:0000256" key="4">
    <source>
        <dbReference type="ARBA" id="ARBA00023239"/>
    </source>
</evidence>
<evidence type="ECO:0000256" key="3">
    <source>
        <dbReference type="ARBA" id="ARBA00022833"/>
    </source>
</evidence>
<organism evidence="5">
    <name type="scientific">marine metagenome</name>
    <dbReference type="NCBI Taxonomy" id="408172"/>
    <lineage>
        <taxon>unclassified sequences</taxon>
        <taxon>metagenomes</taxon>
        <taxon>ecological metagenomes</taxon>
    </lineage>
</organism>
<dbReference type="EMBL" id="UINC01000343">
    <property type="protein sequence ID" value="SUZ53675.1"/>
    <property type="molecule type" value="Genomic_DNA"/>
</dbReference>
<evidence type="ECO:0000256" key="1">
    <source>
        <dbReference type="ARBA" id="ARBA00001947"/>
    </source>
</evidence>
<dbReference type="PIRSF" id="PIRSF006113">
    <property type="entry name" value="PTP_synth"/>
    <property type="match status" value="1"/>
</dbReference>
<accession>A0A381NGG3</accession>
<sequence>MQMGNHTYSVTKRIEFCYGHRLLDHDGDCKHLHGHNAVAEIEVQSATLDVRAMVCDFNDIKRAMKGWVDRELDHRMILRRDDPLAELLRAAGEPVYLVDHNPTAECIAQLLFEQAKTAGFSVTRVTVWETPSSSATYAEQTVESAS</sequence>
<name>A0A381NGG3_9ZZZZ</name>
<dbReference type="PANTHER" id="PTHR12589">
    <property type="entry name" value="PYRUVOYL TETRAHYDROBIOPTERIN SYNTHASE"/>
    <property type="match status" value="1"/>
</dbReference>
<evidence type="ECO:0000313" key="5">
    <source>
        <dbReference type="EMBL" id="SUZ53675.1"/>
    </source>
</evidence>
<dbReference type="InterPro" id="IPR038418">
    <property type="entry name" value="6-PTP_synth/QueD_sf"/>
</dbReference>
<dbReference type="GO" id="GO:0016829">
    <property type="term" value="F:lyase activity"/>
    <property type="evidence" value="ECO:0007669"/>
    <property type="project" value="UniProtKB-KW"/>
</dbReference>
<evidence type="ECO:0008006" key="6">
    <source>
        <dbReference type="Google" id="ProtNLM"/>
    </source>
</evidence>
<protein>
    <recommendedName>
        <fullName evidence="6">6-pyruvoyl tetrahydrobiopterin synthase</fullName>
    </recommendedName>
</protein>
<dbReference type="Pfam" id="PF01242">
    <property type="entry name" value="PTPS"/>
    <property type="match status" value="1"/>
</dbReference>
<dbReference type="AlphaFoldDB" id="A0A381NGG3"/>
<dbReference type="SUPFAM" id="SSF55620">
    <property type="entry name" value="Tetrahydrobiopterin biosynthesis enzymes-like"/>
    <property type="match status" value="1"/>
</dbReference>
<dbReference type="Gene3D" id="3.30.479.10">
    <property type="entry name" value="6-pyruvoyl tetrahydropterin synthase/QueD"/>
    <property type="match status" value="1"/>
</dbReference>
<keyword evidence="2" id="KW-0479">Metal-binding</keyword>
<dbReference type="GO" id="GO:0046872">
    <property type="term" value="F:metal ion binding"/>
    <property type="evidence" value="ECO:0007669"/>
    <property type="project" value="UniProtKB-KW"/>
</dbReference>
<dbReference type="InterPro" id="IPR007115">
    <property type="entry name" value="6-PTP_synth/QueD"/>
</dbReference>
<gene>
    <name evidence="5" type="ORF">METZ01_LOCUS6529</name>
</gene>
<keyword evidence="4" id="KW-0456">Lyase</keyword>
<comment type="cofactor">
    <cofactor evidence="1">
        <name>Zn(2+)</name>
        <dbReference type="ChEBI" id="CHEBI:29105"/>
    </cofactor>
</comment>